<gene>
    <name evidence="2" type="ORF">U0R11_06605</name>
</gene>
<keyword evidence="3" id="KW-1185">Reference proteome</keyword>
<dbReference type="EMBL" id="JBEWZH010000004">
    <property type="protein sequence ID" value="MFL0162057.1"/>
    <property type="molecule type" value="Genomic_DNA"/>
</dbReference>
<sequence length="245" mass="28520">MRFVIGDIHGEISKLRVLIKYIFTLDKAPEFIFIGDYLDKGEDPKAVIEFLLDLNKQHPCTFLYGNHEYIWMNLEPHDAKMIEYLAKYGGYATLKSLRMNDFEAGKNKLLTDYADFFTSLKPYWKDDSFVAVHSGISPENYFLDIENIPLQQLLFNRYDFIQHEELYMGQYRVIFGHTGFFTPFVSSTKLGIDTAACFLPGQPLSAFCIEKLGMINSDSIFKRLDDFKDNCCPSIIRTNPWRYDN</sequence>
<organism evidence="2 3">
    <name type="scientific">Aquirufa salirivi</name>
    <dbReference type="NCBI Taxonomy" id="3104729"/>
    <lineage>
        <taxon>Bacteria</taxon>
        <taxon>Pseudomonadati</taxon>
        <taxon>Bacteroidota</taxon>
        <taxon>Cytophagia</taxon>
        <taxon>Cytophagales</taxon>
        <taxon>Flectobacillaceae</taxon>
        <taxon>Aquirufa</taxon>
    </lineage>
</organism>
<evidence type="ECO:0000313" key="2">
    <source>
        <dbReference type="EMBL" id="MFL0162057.1"/>
    </source>
</evidence>
<dbReference type="PRINTS" id="PR00114">
    <property type="entry name" value="STPHPHTASE"/>
</dbReference>
<proteinExistence type="predicted"/>
<dbReference type="PANTHER" id="PTHR42850:SF4">
    <property type="entry name" value="ZINC-DEPENDENT ENDOPOLYPHOSPHATASE"/>
    <property type="match status" value="1"/>
</dbReference>
<dbReference type="PANTHER" id="PTHR42850">
    <property type="entry name" value="METALLOPHOSPHOESTERASE"/>
    <property type="match status" value="1"/>
</dbReference>
<dbReference type="InterPro" id="IPR006186">
    <property type="entry name" value="Ser/Thr-sp_prot-phosphatase"/>
</dbReference>
<dbReference type="InterPro" id="IPR050126">
    <property type="entry name" value="Ap4A_hydrolase"/>
</dbReference>
<evidence type="ECO:0000259" key="1">
    <source>
        <dbReference type="Pfam" id="PF00149"/>
    </source>
</evidence>
<comment type="caution">
    <text evidence="2">The sequence shown here is derived from an EMBL/GenBank/DDBJ whole genome shotgun (WGS) entry which is preliminary data.</text>
</comment>
<dbReference type="InterPro" id="IPR004843">
    <property type="entry name" value="Calcineurin-like_PHP"/>
</dbReference>
<dbReference type="RefSeq" id="WP_406750757.1">
    <property type="nucleotide sequence ID" value="NZ_JBEWZH010000004.1"/>
</dbReference>
<protein>
    <submittedName>
        <fullName evidence="2">Metallophosphoesterase</fullName>
    </submittedName>
</protein>
<dbReference type="Gene3D" id="3.60.21.10">
    <property type="match status" value="1"/>
</dbReference>
<evidence type="ECO:0000313" key="3">
    <source>
        <dbReference type="Proteomes" id="UP001623558"/>
    </source>
</evidence>
<dbReference type="Proteomes" id="UP001623558">
    <property type="component" value="Unassembled WGS sequence"/>
</dbReference>
<reference evidence="2 3" key="1">
    <citation type="submission" date="2024-07" db="EMBL/GenBank/DDBJ databases">
        <authorList>
            <person name="Pitt A."/>
            <person name="Hahn M.W."/>
        </authorList>
    </citation>
    <scope>NUCLEOTIDE SEQUENCE [LARGE SCALE GENOMIC DNA]</scope>
    <source>
        <strain evidence="2 3">1-SAACH-A3</strain>
    </source>
</reference>
<dbReference type="Pfam" id="PF00149">
    <property type="entry name" value="Metallophos"/>
    <property type="match status" value="1"/>
</dbReference>
<dbReference type="InterPro" id="IPR029052">
    <property type="entry name" value="Metallo-depent_PP-like"/>
</dbReference>
<dbReference type="SUPFAM" id="SSF56300">
    <property type="entry name" value="Metallo-dependent phosphatases"/>
    <property type="match status" value="1"/>
</dbReference>
<feature type="domain" description="Calcineurin-like phosphoesterase" evidence="1">
    <location>
        <begin position="4"/>
        <end position="179"/>
    </location>
</feature>
<name>A0ABW8RVW7_9BACT</name>
<accession>A0ABW8RVW7</accession>